<evidence type="ECO:0000256" key="7">
    <source>
        <dbReference type="SAM" id="MobiDB-lite"/>
    </source>
</evidence>
<reference evidence="10 11" key="1">
    <citation type="submission" date="2019-03" db="EMBL/GenBank/DDBJ databases">
        <title>Rhodobacteraceae bacterium SM1902, a new member of the family Rhodobacteraceae isolated from Yantai.</title>
        <authorList>
            <person name="Sun Y."/>
        </authorList>
    </citation>
    <scope>NUCLEOTIDE SEQUENCE [LARGE SCALE GENOMIC DNA]</scope>
    <source>
        <strain evidence="10 11">SM1902</strain>
    </source>
</reference>
<evidence type="ECO:0000256" key="3">
    <source>
        <dbReference type="ARBA" id="ARBA00022519"/>
    </source>
</evidence>
<feature type="domain" description="Mce/MlaD" evidence="9">
    <location>
        <begin position="170"/>
        <end position="230"/>
    </location>
</feature>
<dbReference type="RefSeq" id="WP_133342581.1">
    <property type="nucleotide sequence ID" value="NZ_SMZO01000016.1"/>
</dbReference>
<gene>
    <name evidence="10" type="ORF">E2L05_09000</name>
</gene>
<evidence type="ECO:0000256" key="4">
    <source>
        <dbReference type="ARBA" id="ARBA00022692"/>
    </source>
</evidence>
<feature type="compositionally biased region" description="Polar residues" evidence="7">
    <location>
        <begin position="1"/>
        <end position="12"/>
    </location>
</feature>
<evidence type="ECO:0000256" key="2">
    <source>
        <dbReference type="ARBA" id="ARBA00022475"/>
    </source>
</evidence>
<keyword evidence="5 8" id="KW-1133">Transmembrane helix</keyword>
<dbReference type="PANTHER" id="PTHR30462:SF0">
    <property type="entry name" value="INTERMEMBRANE TRANSPORT PROTEIN YEBT"/>
    <property type="match status" value="1"/>
</dbReference>
<proteinExistence type="predicted"/>
<dbReference type="Pfam" id="PF02470">
    <property type="entry name" value="MlaD"/>
    <property type="match status" value="2"/>
</dbReference>
<name>A0A4R6AVL5_9RHOB</name>
<dbReference type="EMBL" id="SMZO01000016">
    <property type="protein sequence ID" value="TDL88167.1"/>
    <property type="molecule type" value="Genomic_DNA"/>
</dbReference>
<keyword evidence="11" id="KW-1185">Reference proteome</keyword>
<evidence type="ECO:0000256" key="8">
    <source>
        <dbReference type="SAM" id="Phobius"/>
    </source>
</evidence>
<evidence type="ECO:0000256" key="5">
    <source>
        <dbReference type="ARBA" id="ARBA00022989"/>
    </source>
</evidence>
<dbReference type="PANTHER" id="PTHR30462">
    <property type="entry name" value="INTERMEMBRANE TRANSPORT PROTEIN PQIB-RELATED"/>
    <property type="match status" value="1"/>
</dbReference>
<comment type="subcellular location">
    <subcellularLocation>
        <location evidence="1">Cell inner membrane</location>
    </subcellularLocation>
</comment>
<keyword evidence="6 8" id="KW-0472">Membrane</keyword>
<feature type="region of interest" description="Disordered" evidence="7">
    <location>
        <begin position="1"/>
        <end position="20"/>
    </location>
</feature>
<evidence type="ECO:0000256" key="1">
    <source>
        <dbReference type="ARBA" id="ARBA00004533"/>
    </source>
</evidence>
<dbReference type="InterPro" id="IPR051800">
    <property type="entry name" value="PqiA-PqiB_transport"/>
</dbReference>
<feature type="domain" description="Mce/MlaD" evidence="9">
    <location>
        <begin position="54"/>
        <end position="141"/>
    </location>
</feature>
<dbReference type="AlphaFoldDB" id="A0A4R6AVL5"/>
<dbReference type="Proteomes" id="UP000294562">
    <property type="component" value="Unassembled WGS sequence"/>
</dbReference>
<evidence type="ECO:0000313" key="10">
    <source>
        <dbReference type="EMBL" id="TDL88167.1"/>
    </source>
</evidence>
<protein>
    <submittedName>
        <fullName evidence="10">MCE family protein</fullName>
    </submittedName>
</protein>
<comment type="caution">
    <text evidence="10">The sequence shown here is derived from an EMBL/GenBank/DDBJ whole genome shotgun (WGS) entry which is preliminary data.</text>
</comment>
<evidence type="ECO:0000256" key="6">
    <source>
        <dbReference type="ARBA" id="ARBA00023136"/>
    </source>
</evidence>
<feature type="transmembrane region" description="Helical" evidence="8">
    <location>
        <begin position="30"/>
        <end position="50"/>
    </location>
</feature>
<accession>A0A4R6AVL5</accession>
<keyword evidence="3" id="KW-0997">Cell inner membrane</keyword>
<keyword evidence="4 8" id="KW-0812">Transmembrane</keyword>
<dbReference type="InterPro" id="IPR003399">
    <property type="entry name" value="Mce/MlaD"/>
</dbReference>
<organism evidence="10 11">
    <name type="scientific">Meridianimarinicoccus aquatilis</name>
    <dbReference type="NCBI Taxonomy" id="2552766"/>
    <lineage>
        <taxon>Bacteria</taxon>
        <taxon>Pseudomonadati</taxon>
        <taxon>Pseudomonadota</taxon>
        <taxon>Alphaproteobacteria</taxon>
        <taxon>Rhodobacterales</taxon>
        <taxon>Paracoccaceae</taxon>
        <taxon>Meridianimarinicoccus</taxon>
    </lineage>
</organism>
<dbReference type="GO" id="GO:0005886">
    <property type="term" value="C:plasma membrane"/>
    <property type="evidence" value="ECO:0007669"/>
    <property type="project" value="UniProtKB-SubCell"/>
</dbReference>
<dbReference type="OrthoDB" id="9806984at2"/>
<evidence type="ECO:0000313" key="11">
    <source>
        <dbReference type="Proteomes" id="UP000294562"/>
    </source>
</evidence>
<keyword evidence="2" id="KW-1003">Cell membrane</keyword>
<sequence>MTDQDTNTSSPKASEPDLVTRRGGISGTSLIWIVPLVALMVALAMAWQSLSDRGPLIEVTFQNADGVVANETQLKFRDVTVGKVESIRFADDLRNVSVSIRVDKDIARFIDADARFWIVQPEISSQGISGLGTLLGGVYLEGTWDNIPGSDKSEFVGLDYRPLIKGTEKGVEFVLSAPRGGSISAGAPIIYKGVNVGLIERPILADDGGAVTARAFVRAPYDRLVTTGSQFWGASGVSVSFGPTGLKVDVANLSALIQGGIAFDTINADGQPIVEGHVFPVYASRDAAGSSNATLEEGPRVPFSALFSDSIEGLTVGSTVEYRGLRVGTVAGTGGQIAPDGAAEGLLLRADLNILPARLGLDGEDVAGQTRALMERLVAEGYRLQLVSEGLLGASLKVLIVKLDDPAQAQVTTDALDRVMLPTAPPDISNPANTARNAIARLNGLPVESIVDSIGELLNNVNQVIASEGARAAPEAILGLVEDIRGVVGSPSVQGAADSASESLESLNAILTRVQQGEAIENVLSALERSDAIAASLQTTIEGLPDLTNRFGALAAEAASLPLEQLLGEAQNLVAAATGIVQSDATQQLPELLASALAEVQTGVENLSEITTRVNSSDALPNLLTALQRTTEITTDIQTSAAAFPDLVDELTLLVNTANEVPLGALAARADALLAGLQDVVTDPATKSLPAQIGTTLDGLGAAVDQVRDVTNEVLQSGAVDSLTAALKRADSIAQSVDTAAAGLPDLLARIDAVAREAETLPLGELVKSANDLVVTAEQLVGSEDTAQIPAALASALDELGATLEELRQGGVVENANAALASASDAADAIAAAAANLPDLSRRLEGLVAQSELLLATYGGRSEFNAQTLAALRDLRDSARAVTSLARTIERKPNSLLIGR</sequence>
<evidence type="ECO:0000259" key="9">
    <source>
        <dbReference type="Pfam" id="PF02470"/>
    </source>
</evidence>